<organism evidence="2 3">
    <name type="scientific">Nitratidesulfovibrio liaohensis</name>
    <dbReference type="NCBI Taxonomy" id="2604158"/>
    <lineage>
        <taxon>Bacteria</taxon>
        <taxon>Pseudomonadati</taxon>
        <taxon>Thermodesulfobacteriota</taxon>
        <taxon>Desulfovibrionia</taxon>
        <taxon>Desulfovibrionales</taxon>
        <taxon>Desulfovibrionaceae</taxon>
        <taxon>Nitratidesulfovibrio</taxon>
    </lineage>
</organism>
<evidence type="ECO:0000313" key="2">
    <source>
        <dbReference type="EMBL" id="WMW65966.1"/>
    </source>
</evidence>
<protein>
    <submittedName>
        <fullName evidence="2">Phage antirepressor N-terminal domain-containing protein</fullName>
    </submittedName>
</protein>
<dbReference type="Pfam" id="PF10547">
    <property type="entry name" value="P22_AR_N"/>
    <property type="match status" value="1"/>
</dbReference>
<feature type="domain" description="Antirepressor protein ant N-terminal" evidence="1">
    <location>
        <begin position="20"/>
        <end position="124"/>
    </location>
</feature>
<evidence type="ECO:0000313" key="3">
    <source>
        <dbReference type="Proteomes" id="UP001180616"/>
    </source>
</evidence>
<gene>
    <name evidence="2" type="ORF">KPS_000502</name>
</gene>
<dbReference type="RefSeq" id="WP_309541897.1">
    <property type="nucleotide sequence ID" value="NZ_CP133659.1"/>
</dbReference>
<proteinExistence type="predicted"/>
<reference evidence="2" key="1">
    <citation type="submission" date="2023-09" db="EMBL/GenBank/DDBJ databases">
        <authorList>
            <consortium name="CW5 consortium"/>
            <person name="Lu C.-W."/>
        </authorList>
    </citation>
    <scope>NUCLEOTIDE SEQUENCE</scope>
    <source>
        <strain evidence="2">KPS</strain>
    </source>
</reference>
<dbReference type="EMBL" id="CP133659">
    <property type="protein sequence ID" value="WMW65966.1"/>
    <property type="molecule type" value="Genomic_DNA"/>
</dbReference>
<keyword evidence="3" id="KW-1185">Reference proteome</keyword>
<evidence type="ECO:0000259" key="1">
    <source>
        <dbReference type="Pfam" id="PF10547"/>
    </source>
</evidence>
<name>A0ABY9R2H3_9BACT</name>
<accession>A0ABY9R2H3</accession>
<sequence>MTTTALTPVRHEEVTICGNATILAAVTKDERCYFSPRHVCEALGIDWPTQFTKIRADPVLSTCVGEITTQLPGTGQSRAYTMLPIEFLSGWLFTIKKVRPEVQDKLNVFRAEGFVALDAWFRKGLRHSPTVADMLSNPDFAIELLTKFKEEQEARRRAEVNARDLGEHNRMLAAQVRATETVLDELDDVITEHLRYVTVDKWRALNQMYLRQGEKVRLGKRASELCRQHGHPIGKEPRVIHTAFGTKDRELNVYPLHILNQAGREMGLKVVMEEV</sequence>
<dbReference type="InterPro" id="IPR018875">
    <property type="entry name" value="Antirepressor_Ant_N"/>
</dbReference>
<dbReference type="Proteomes" id="UP001180616">
    <property type="component" value="Chromosome"/>
</dbReference>